<dbReference type="Pfam" id="PF01850">
    <property type="entry name" value="PIN"/>
    <property type="match status" value="1"/>
</dbReference>
<dbReference type="HAMAP" id="MF_00265">
    <property type="entry name" value="VapC_Nob1"/>
    <property type="match status" value="1"/>
</dbReference>
<gene>
    <name evidence="6" type="primary">vapC</name>
    <name evidence="8" type="ORF">H1V43_03870</name>
</gene>
<dbReference type="SUPFAM" id="SSF88723">
    <property type="entry name" value="PIN domain-like"/>
    <property type="match status" value="1"/>
</dbReference>
<evidence type="ECO:0000256" key="2">
    <source>
        <dbReference type="ARBA" id="ARBA00022722"/>
    </source>
</evidence>
<evidence type="ECO:0000256" key="5">
    <source>
        <dbReference type="ARBA" id="ARBA00022842"/>
    </source>
</evidence>
<dbReference type="GO" id="GO:0004521">
    <property type="term" value="F:RNA endonuclease activity"/>
    <property type="evidence" value="ECO:0007669"/>
    <property type="project" value="InterPro"/>
</dbReference>
<sequence>MKRYHFAVVDTSVLLAVYNRKDEHHDRAVQALSLVERLVVSPMVLAELDYHLTTKISGKAAADALASMRAWAGTDRLKLATVGWPLISEAEQLMRRYADQDAIGMTDAVNAVLAWALPSPAILALDHHYRDVIAPRTAKEPPLHVVPDPL</sequence>
<dbReference type="PANTHER" id="PTHR42188">
    <property type="entry name" value="23S RRNA-SPECIFIC ENDONUCLEASE VAPC20"/>
    <property type="match status" value="1"/>
</dbReference>
<dbReference type="InterPro" id="IPR029060">
    <property type="entry name" value="PIN-like_dom_sf"/>
</dbReference>
<feature type="domain" description="PIN" evidence="7">
    <location>
        <begin position="8"/>
        <end position="132"/>
    </location>
</feature>
<keyword evidence="9" id="KW-1185">Reference proteome</keyword>
<dbReference type="InterPro" id="IPR022907">
    <property type="entry name" value="VapC_family"/>
</dbReference>
<evidence type="ECO:0000256" key="1">
    <source>
        <dbReference type="ARBA" id="ARBA00022649"/>
    </source>
</evidence>
<dbReference type="RefSeq" id="WP_181862623.1">
    <property type="nucleotide sequence ID" value="NZ_JACEQY010000002.1"/>
</dbReference>
<evidence type="ECO:0000256" key="3">
    <source>
        <dbReference type="ARBA" id="ARBA00022723"/>
    </source>
</evidence>
<dbReference type="InterPro" id="IPR002716">
    <property type="entry name" value="PIN_dom"/>
</dbReference>
<keyword evidence="3 6" id="KW-0479">Metal-binding</keyword>
<feature type="binding site" evidence="6">
    <location>
        <position position="10"/>
    </location>
    <ligand>
        <name>Mg(2+)</name>
        <dbReference type="ChEBI" id="CHEBI:18420"/>
    </ligand>
</feature>
<reference evidence="8 9" key="1">
    <citation type="submission" date="2020-07" db="EMBL/GenBank/DDBJ databases">
        <title>Streptomyces isolated from Indian soil.</title>
        <authorList>
            <person name="Mandal S."/>
            <person name="Maiti P.K."/>
        </authorList>
    </citation>
    <scope>NUCLEOTIDE SEQUENCE [LARGE SCALE GENOMIC DNA]</scope>
    <source>
        <strain evidence="8 9">PSKA54</strain>
    </source>
</reference>
<keyword evidence="2 6" id="KW-0540">Nuclease</keyword>
<evidence type="ECO:0000259" key="7">
    <source>
        <dbReference type="Pfam" id="PF01850"/>
    </source>
</evidence>
<dbReference type="GO" id="GO:0090729">
    <property type="term" value="F:toxin activity"/>
    <property type="evidence" value="ECO:0007669"/>
    <property type="project" value="UniProtKB-KW"/>
</dbReference>
<dbReference type="GO" id="GO:0016075">
    <property type="term" value="P:rRNA catabolic process"/>
    <property type="evidence" value="ECO:0007669"/>
    <property type="project" value="TreeGrafter"/>
</dbReference>
<dbReference type="InterPro" id="IPR039018">
    <property type="entry name" value="VapC20-like"/>
</dbReference>
<comment type="cofactor">
    <cofactor evidence="6">
        <name>Mg(2+)</name>
        <dbReference type="ChEBI" id="CHEBI:18420"/>
    </cofactor>
</comment>
<evidence type="ECO:0000313" key="9">
    <source>
        <dbReference type="Proteomes" id="UP000586976"/>
    </source>
</evidence>
<dbReference type="Proteomes" id="UP000586976">
    <property type="component" value="Unassembled WGS sequence"/>
</dbReference>
<feature type="binding site" evidence="6">
    <location>
        <position position="107"/>
    </location>
    <ligand>
        <name>Mg(2+)</name>
        <dbReference type="ChEBI" id="CHEBI:18420"/>
    </ligand>
</feature>
<protein>
    <recommendedName>
        <fullName evidence="6">Ribonuclease VapC</fullName>
        <shortName evidence="6">RNase VapC</shortName>
        <ecNumber evidence="6">3.1.-.-</ecNumber>
    </recommendedName>
    <alternativeName>
        <fullName evidence="6">Toxin VapC</fullName>
    </alternativeName>
</protein>
<keyword evidence="4 6" id="KW-0378">Hydrolase</keyword>
<evidence type="ECO:0000313" key="8">
    <source>
        <dbReference type="EMBL" id="MBA4860529.1"/>
    </source>
</evidence>
<dbReference type="GO" id="GO:0000287">
    <property type="term" value="F:magnesium ion binding"/>
    <property type="evidence" value="ECO:0007669"/>
    <property type="project" value="UniProtKB-UniRule"/>
</dbReference>
<dbReference type="EMBL" id="JACEQY010000002">
    <property type="protein sequence ID" value="MBA4860529.1"/>
    <property type="molecule type" value="Genomic_DNA"/>
</dbReference>
<dbReference type="AlphaFoldDB" id="A0A7W2CWU3"/>
<evidence type="ECO:0000256" key="6">
    <source>
        <dbReference type="HAMAP-Rule" id="MF_00265"/>
    </source>
</evidence>
<proteinExistence type="inferred from homology"/>
<dbReference type="PANTHER" id="PTHR42188:SF1">
    <property type="entry name" value="23S RRNA-SPECIFIC ENDONUCLEASE VAPC20"/>
    <property type="match status" value="1"/>
</dbReference>
<organism evidence="8 9">
    <name type="scientific">Streptomyces himalayensis subsp. aureolus</name>
    <dbReference type="NCBI Taxonomy" id="2758039"/>
    <lineage>
        <taxon>Bacteria</taxon>
        <taxon>Bacillati</taxon>
        <taxon>Actinomycetota</taxon>
        <taxon>Actinomycetes</taxon>
        <taxon>Kitasatosporales</taxon>
        <taxon>Streptomycetaceae</taxon>
        <taxon>Streptomyces</taxon>
        <taxon>Streptomyces himalayensis</taxon>
    </lineage>
</organism>
<dbReference type="GO" id="GO:0016787">
    <property type="term" value="F:hydrolase activity"/>
    <property type="evidence" value="ECO:0007669"/>
    <property type="project" value="UniProtKB-KW"/>
</dbReference>
<keyword evidence="5 6" id="KW-0460">Magnesium</keyword>
<dbReference type="EC" id="3.1.-.-" evidence="6"/>
<comment type="similarity">
    <text evidence="6">Belongs to the PINc/VapC protein family.</text>
</comment>
<comment type="function">
    <text evidence="6">Toxic component of a toxin-antitoxin (TA) system. An RNase.</text>
</comment>
<evidence type="ECO:0000256" key="4">
    <source>
        <dbReference type="ARBA" id="ARBA00022801"/>
    </source>
</evidence>
<dbReference type="Gene3D" id="3.40.50.1010">
    <property type="entry name" value="5'-nuclease"/>
    <property type="match status" value="1"/>
</dbReference>
<keyword evidence="6" id="KW-0800">Toxin</keyword>
<name>A0A7W2CWU3_9ACTN</name>
<accession>A0A7W2CWU3</accession>
<comment type="caution">
    <text evidence="8">The sequence shown here is derived from an EMBL/GenBank/DDBJ whole genome shotgun (WGS) entry which is preliminary data.</text>
</comment>
<keyword evidence="1 6" id="KW-1277">Toxin-antitoxin system</keyword>